<gene>
    <name evidence="1" type="primary">jg23984</name>
    <name evidence="1" type="ORF">PAEG_LOCUS2453</name>
</gene>
<organism evidence="1 2">
    <name type="scientific">Pararge aegeria aegeria</name>
    <dbReference type="NCBI Taxonomy" id="348720"/>
    <lineage>
        <taxon>Eukaryota</taxon>
        <taxon>Metazoa</taxon>
        <taxon>Ecdysozoa</taxon>
        <taxon>Arthropoda</taxon>
        <taxon>Hexapoda</taxon>
        <taxon>Insecta</taxon>
        <taxon>Pterygota</taxon>
        <taxon>Neoptera</taxon>
        <taxon>Endopterygota</taxon>
        <taxon>Lepidoptera</taxon>
        <taxon>Glossata</taxon>
        <taxon>Ditrysia</taxon>
        <taxon>Papilionoidea</taxon>
        <taxon>Nymphalidae</taxon>
        <taxon>Satyrinae</taxon>
        <taxon>Satyrini</taxon>
        <taxon>Parargina</taxon>
        <taxon>Pararge</taxon>
    </lineage>
</organism>
<dbReference type="AlphaFoldDB" id="A0A8S4QJ80"/>
<dbReference type="Proteomes" id="UP000838756">
    <property type="component" value="Unassembled WGS sequence"/>
</dbReference>
<keyword evidence="2" id="KW-1185">Reference proteome</keyword>
<name>A0A8S4QJ80_9NEOP</name>
<accession>A0A8S4QJ80</accession>
<evidence type="ECO:0000313" key="1">
    <source>
        <dbReference type="EMBL" id="CAH2210563.1"/>
    </source>
</evidence>
<dbReference type="EMBL" id="CAKXAJ010007753">
    <property type="protein sequence ID" value="CAH2210563.1"/>
    <property type="molecule type" value="Genomic_DNA"/>
</dbReference>
<evidence type="ECO:0000313" key="2">
    <source>
        <dbReference type="Proteomes" id="UP000838756"/>
    </source>
</evidence>
<protein>
    <submittedName>
        <fullName evidence="1">Jg23984 protein</fullName>
    </submittedName>
</protein>
<proteinExistence type="predicted"/>
<comment type="caution">
    <text evidence="1">The sequence shown here is derived from an EMBL/GenBank/DDBJ whole genome shotgun (WGS) entry which is preliminary data.</text>
</comment>
<reference evidence="1" key="1">
    <citation type="submission" date="2022-03" db="EMBL/GenBank/DDBJ databases">
        <authorList>
            <person name="Lindestad O."/>
        </authorList>
    </citation>
    <scope>NUCLEOTIDE SEQUENCE</scope>
</reference>
<sequence length="77" mass="8781">MNQPLDRTNKPEFTRINLHYSNYSPYSLLAPALLKIVVWVKLQPHGYQLLALASIRSQARAARLAWAGDNYISGERI</sequence>